<evidence type="ECO:0000256" key="2">
    <source>
        <dbReference type="ARBA" id="ARBA00022723"/>
    </source>
</evidence>
<dbReference type="CDD" id="cd03316">
    <property type="entry name" value="MR_like"/>
    <property type="match status" value="1"/>
</dbReference>
<dbReference type="Gene3D" id="3.30.390.10">
    <property type="entry name" value="Enolase-like, N-terminal domain"/>
    <property type="match status" value="1"/>
</dbReference>
<name>A0A6M1LR39_9PROT</name>
<dbReference type="InterPro" id="IPR036849">
    <property type="entry name" value="Enolase-like_C_sf"/>
</dbReference>
<keyword evidence="6" id="KW-1185">Reference proteome</keyword>
<protein>
    <submittedName>
        <fullName evidence="5">Mandelate racemase/muconate lactonizing enzyme family protein</fullName>
    </submittedName>
</protein>
<evidence type="ECO:0000256" key="3">
    <source>
        <dbReference type="ARBA" id="ARBA00022842"/>
    </source>
</evidence>
<dbReference type="GO" id="GO:0016836">
    <property type="term" value="F:hydro-lyase activity"/>
    <property type="evidence" value="ECO:0007669"/>
    <property type="project" value="TreeGrafter"/>
</dbReference>
<dbReference type="Pfam" id="PF13378">
    <property type="entry name" value="MR_MLE_C"/>
    <property type="match status" value="1"/>
</dbReference>
<sequence>MRITGLLAAAEHLKPARAADAYAGRESLSFVRLRVDTDAGVFGEGLTGRFLSAQVVALLNGEMAAAVTGQDPLAIEALRGMLAKRLNPRGATGPFVSALSALDLALWDIKGKALGLPVARLLGGARDSVPAYATAGMPAFTVAELVAACEAALADGFAGVKVLVGTGRPLAEDAARIRAVRGAIGDAPLMLDANCGFTVAEAKRLAAMVADCDIAFFEEPVRDNDIASLLDLRRATSIPLASGQMMQSMAWFRDVLAAGALDILQPNAAFCGGLTAMLRILAMAEAHGVPVTGAGGFEAASLPAMAGHAHGGMLEVHGAHAALRDRFAHHPPVEHGRIRVPETPGLGFGLRP</sequence>
<dbReference type="RefSeq" id="WP_164696808.1">
    <property type="nucleotide sequence ID" value="NZ_JAAIKB010000011.1"/>
</dbReference>
<dbReference type="SFLD" id="SFLDS00001">
    <property type="entry name" value="Enolase"/>
    <property type="match status" value="1"/>
</dbReference>
<dbReference type="InterPro" id="IPR029065">
    <property type="entry name" value="Enolase_C-like"/>
</dbReference>
<organism evidence="5 6">
    <name type="scientific">Falsiroseomonas algicola</name>
    <dbReference type="NCBI Taxonomy" id="2716930"/>
    <lineage>
        <taxon>Bacteria</taxon>
        <taxon>Pseudomonadati</taxon>
        <taxon>Pseudomonadota</taxon>
        <taxon>Alphaproteobacteria</taxon>
        <taxon>Acetobacterales</taxon>
        <taxon>Roseomonadaceae</taxon>
        <taxon>Falsiroseomonas</taxon>
    </lineage>
</organism>
<evidence type="ECO:0000256" key="1">
    <source>
        <dbReference type="ARBA" id="ARBA00001946"/>
    </source>
</evidence>
<dbReference type="Gene3D" id="3.20.20.120">
    <property type="entry name" value="Enolase-like C-terminal domain"/>
    <property type="match status" value="1"/>
</dbReference>
<evidence type="ECO:0000259" key="4">
    <source>
        <dbReference type="SMART" id="SM00922"/>
    </source>
</evidence>
<evidence type="ECO:0000313" key="6">
    <source>
        <dbReference type="Proteomes" id="UP000475385"/>
    </source>
</evidence>
<dbReference type="InterPro" id="IPR018110">
    <property type="entry name" value="Mandel_Rmase/mucon_lact_enz_CS"/>
</dbReference>
<reference evidence="5 6" key="1">
    <citation type="submission" date="2020-03" db="EMBL/GenBank/DDBJ databases">
        <title>Roseomonas stagni sp. nov., isolated from pond water in Japan.</title>
        <authorList>
            <person name="Furuhata K."/>
            <person name="Miyamoto H."/>
            <person name="Goto K."/>
        </authorList>
    </citation>
    <scope>NUCLEOTIDE SEQUENCE [LARGE SCALE GENOMIC DNA]</scope>
    <source>
        <strain evidence="5 6">PeD5</strain>
    </source>
</reference>
<dbReference type="GO" id="GO:0000287">
    <property type="term" value="F:magnesium ion binding"/>
    <property type="evidence" value="ECO:0007669"/>
    <property type="project" value="UniProtKB-ARBA"/>
</dbReference>
<dbReference type="GO" id="GO:0016052">
    <property type="term" value="P:carbohydrate catabolic process"/>
    <property type="evidence" value="ECO:0007669"/>
    <property type="project" value="TreeGrafter"/>
</dbReference>
<dbReference type="InterPro" id="IPR013341">
    <property type="entry name" value="Mandelate_racemase_N_dom"/>
</dbReference>
<dbReference type="InterPro" id="IPR013342">
    <property type="entry name" value="Mandelate_racemase_C"/>
</dbReference>
<dbReference type="SUPFAM" id="SSF51604">
    <property type="entry name" value="Enolase C-terminal domain-like"/>
    <property type="match status" value="1"/>
</dbReference>
<accession>A0A6M1LR39</accession>
<dbReference type="InterPro" id="IPR046945">
    <property type="entry name" value="RHMD-like"/>
</dbReference>
<comment type="caution">
    <text evidence="5">The sequence shown here is derived from an EMBL/GenBank/DDBJ whole genome shotgun (WGS) entry which is preliminary data.</text>
</comment>
<dbReference type="EMBL" id="JAAIKB010000011">
    <property type="protein sequence ID" value="NGM22895.1"/>
    <property type="molecule type" value="Genomic_DNA"/>
</dbReference>
<dbReference type="AlphaFoldDB" id="A0A6M1LR39"/>
<dbReference type="SMART" id="SM00922">
    <property type="entry name" value="MR_MLE"/>
    <property type="match status" value="1"/>
</dbReference>
<dbReference type="SUPFAM" id="SSF54826">
    <property type="entry name" value="Enolase N-terminal domain-like"/>
    <property type="match status" value="1"/>
</dbReference>
<dbReference type="PROSITE" id="PS00908">
    <property type="entry name" value="MR_MLE_1"/>
    <property type="match status" value="1"/>
</dbReference>
<dbReference type="GO" id="GO:0009063">
    <property type="term" value="P:amino acid catabolic process"/>
    <property type="evidence" value="ECO:0007669"/>
    <property type="project" value="InterPro"/>
</dbReference>
<dbReference type="Proteomes" id="UP000475385">
    <property type="component" value="Unassembled WGS sequence"/>
</dbReference>
<dbReference type="InterPro" id="IPR029017">
    <property type="entry name" value="Enolase-like_N"/>
</dbReference>
<dbReference type="PANTHER" id="PTHR13794">
    <property type="entry name" value="ENOLASE SUPERFAMILY, MANDELATE RACEMASE"/>
    <property type="match status" value="1"/>
</dbReference>
<evidence type="ECO:0000313" key="5">
    <source>
        <dbReference type="EMBL" id="NGM22895.1"/>
    </source>
</evidence>
<dbReference type="PANTHER" id="PTHR13794:SF58">
    <property type="entry name" value="MITOCHONDRIAL ENOLASE SUPERFAMILY MEMBER 1"/>
    <property type="match status" value="1"/>
</dbReference>
<comment type="cofactor">
    <cofactor evidence="1">
        <name>Mg(2+)</name>
        <dbReference type="ChEBI" id="CHEBI:18420"/>
    </cofactor>
</comment>
<keyword evidence="3" id="KW-0460">Magnesium</keyword>
<feature type="domain" description="Mandelate racemase/muconate lactonizing enzyme C-terminal" evidence="4">
    <location>
        <begin position="142"/>
        <end position="239"/>
    </location>
</feature>
<dbReference type="Pfam" id="PF02746">
    <property type="entry name" value="MR_MLE_N"/>
    <property type="match status" value="1"/>
</dbReference>
<gene>
    <name evidence="5" type="ORF">G3576_22980</name>
</gene>
<proteinExistence type="predicted"/>
<keyword evidence="2" id="KW-0479">Metal-binding</keyword>